<keyword evidence="2" id="KW-0677">Repeat</keyword>
<evidence type="ECO:0000313" key="7">
    <source>
        <dbReference type="Proteomes" id="UP001500979"/>
    </source>
</evidence>
<keyword evidence="4" id="KW-0732">Signal</keyword>
<dbReference type="Pfam" id="PF03995">
    <property type="entry name" value="Inhibitor_I36"/>
    <property type="match status" value="1"/>
</dbReference>
<evidence type="ECO:0000256" key="3">
    <source>
        <dbReference type="SAM" id="MobiDB-lite"/>
    </source>
</evidence>
<dbReference type="RefSeq" id="WP_344678534.1">
    <property type="nucleotide sequence ID" value="NZ_BAAAUX010000006.1"/>
</dbReference>
<evidence type="ECO:0000259" key="5">
    <source>
        <dbReference type="PROSITE" id="PS50915"/>
    </source>
</evidence>
<dbReference type="SUPFAM" id="SSF49695">
    <property type="entry name" value="gamma-Crystallin-like"/>
    <property type="match status" value="1"/>
</dbReference>
<gene>
    <name evidence="6" type="ORF">GCM10010470_13250</name>
</gene>
<name>A0ABN3V6K6_9PSEU</name>
<evidence type="ECO:0000256" key="2">
    <source>
        <dbReference type="ARBA" id="ARBA00022737"/>
    </source>
</evidence>
<feature type="signal peptide" evidence="4">
    <location>
        <begin position="1"/>
        <end position="31"/>
    </location>
</feature>
<accession>A0ABN3V6K6</accession>
<feature type="chain" id="PRO_5046532653" description="Beta/gamma crystallin 'Greek key' domain-containing protein" evidence="4">
    <location>
        <begin position="32"/>
        <end position="136"/>
    </location>
</feature>
<evidence type="ECO:0000256" key="1">
    <source>
        <dbReference type="ARBA" id="ARBA00009646"/>
    </source>
</evidence>
<evidence type="ECO:0000256" key="4">
    <source>
        <dbReference type="SAM" id="SignalP"/>
    </source>
</evidence>
<dbReference type="InterPro" id="IPR011024">
    <property type="entry name" value="G_crystallin-like"/>
</dbReference>
<dbReference type="Gene3D" id="2.60.20.10">
    <property type="entry name" value="Crystallins"/>
    <property type="match status" value="1"/>
</dbReference>
<reference evidence="6 7" key="1">
    <citation type="journal article" date="2019" name="Int. J. Syst. Evol. Microbiol.">
        <title>The Global Catalogue of Microorganisms (GCM) 10K type strain sequencing project: providing services to taxonomists for standard genome sequencing and annotation.</title>
        <authorList>
            <consortium name="The Broad Institute Genomics Platform"/>
            <consortium name="The Broad Institute Genome Sequencing Center for Infectious Disease"/>
            <person name="Wu L."/>
            <person name="Ma J."/>
        </authorList>
    </citation>
    <scope>NUCLEOTIDE SEQUENCE [LARGE SCALE GENOMIC DNA]</scope>
    <source>
        <strain evidence="6 7">JCM 9383</strain>
    </source>
</reference>
<comment type="caution">
    <text evidence="6">The sequence shown here is derived from an EMBL/GenBank/DDBJ whole genome shotgun (WGS) entry which is preliminary data.</text>
</comment>
<dbReference type="PROSITE" id="PS50915">
    <property type="entry name" value="CRYSTALLIN_BETA_GAMMA"/>
    <property type="match status" value="1"/>
</dbReference>
<evidence type="ECO:0000313" key="6">
    <source>
        <dbReference type="EMBL" id="GAA2780771.1"/>
    </source>
</evidence>
<dbReference type="Proteomes" id="UP001500979">
    <property type="component" value="Unassembled WGS sequence"/>
</dbReference>
<organism evidence="6 7">
    <name type="scientific">Saccharopolyspora taberi</name>
    <dbReference type="NCBI Taxonomy" id="60895"/>
    <lineage>
        <taxon>Bacteria</taxon>
        <taxon>Bacillati</taxon>
        <taxon>Actinomycetota</taxon>
        <taxon>Actinomycetes</taxon>
        <taxon>Pseudonocardiales</taxon>
        <taxon>Pseudonocardiaceae</taxon>
        <taxon>Saccharopolyspora</taxon>
    </lineage>
</organism>
<protein>
    <recommendedName>
        <fullName evidence="5">Beta/gamma crystallin 'Greek key' domain-containing protein</fullName>
    </recommendedName>
</protein>
<dbReference type="EMBL" id="BAAAUX010000006">
    <property type="protein sequence ID" value="GAA2780771.1"/>
    <property type="molecule type" value="Genomic_DNA"/>
</dbReference>
<dbReference type="InterPro" id="IPR001064">
    <property type="entry name" value="Beta/gamma_crystallin"/>
</dbReference>
<keyword evidence="7" id="KW-1185">Reference proteome</keyword>
<feature type="region of interest" description="Disordered" evidence="3">
    <location>
        <begin position="114"/>
        <end position="136"/>
    </location>
</feature>
<comment type="similarity">
    <text evidence="1">Belongs to the beta/gamma-crystallin family.</text>
</comment>
<sequence>MRTLVQRISAASASAVAAAASIAAVSAPAQATAPEPPQPVMQPRPCEPGAFCIYDMPNAGDDGPSTVYVPGSPGSPYLGDFDNKASSAVNNSANAWCVYEGDGYNGRAMTIVPGESGNFTPTSEVRDNETSSLRPC</sequence>
<proteinExistence type="inferred from homology"/>
<feature type="domain" description="Beta/gamma crystallin 'Greek key'" evidence="5">
    <location>
        <begin position="94"/>
        <end position="136"/>
    </location>
</feature>